<dbReference type="Proteomes" id="UP000626370">
    <property type="component" value="Unassembled WGS sequence"/>
</dbReference>
<evidence type="ECO:0000256" key="12">
    <source>
        <dbReference type="ARBA" id="ARBA00023251"/>
    </source>
</evidence>
<name>A0ABQ3J1Q0_9GAMM</name>
<dbReference type="PANTHER" id="PTHR42951">
    <property type="entry name" value="METALLO-BETA-LACTAMASE DOMAIN-CONTAINING"/>
    <property type="match status" value="1"/>
</dbReference>
<comment type="cofactor">
    <cofactor evidence="2">
        <name>Zn(2+)</name>
        <dbReference type="ChEBI" id="CHEBI:29105"/>
    </cofactor>
</comment>
<comment type="catalytic activity">
    <reaction evidence="1">
        <text>a beta-lactam + H2O = a substituted beta-amino acid</text>
        <dbReference type="Rhea" id="RHEA:20401"/>
        <dbReference type="ChEBI" id="CHEBI:15377"/>
        <dbReference type="ChEBI" id="CHEBI:35627"/>
        <dbReference type="ChEBI" id="CHEBI:140347"/>
        <dbReference type="EC" id="3.5.2.6"/>
    </reaction>
</comment>
<evidence type="ECO:0000256" key="5">
    <source>
        <dbReference type="ARBA" id="ARBA00011245"/>
    </source>
</evidence>
<dbReference type="Gene3D" id="3.60.15.10">
    <property type="entry name" value="Ribonuclease Z/Hydroxyacylglutathione hydrolase-like"/>
    <property type="match status" value="1"/>
</dbReference>
<dbReference type="NCBIfam" id="NF012229">
    <property type="entry name" value="bla_class_B_core"/>
    <property type="match status" value="1"/>
</dbReference>
<dbReference type="Pfam" id="PF00753">
    <property type="entry name" value="Lactamase_B"/>
    <property type="match status" value="1"/>
</dbReference>
<keyword evidence="9" id="KW-0574">Periplasm</keyword>
<feature type="domain" description="Metallo-beta-lactamase" evidence="14">
    <location>
        <begin position="59"/>
        <end position="227"/>
    </location>
</feature>
<evidence type="ECO:0000256" key="8">
    <source>
        <dbReference type="ARBA" id="ARBA00022729"/>
    </source>
</evidence>
<comment type="similarity">
    <text evidence="4">Belongs to the metallo-beta-lactamase superfamily. Class-B beta-lactamase family.</text>
</comment>
<evidence type="ECO:0000256" key="6">
    <source>
        <dbReference type="ARBA" id="ARBA00012865"/>
    </source>
</evidence>
<gene>
    <name evidence="15" type="ORF">GCM10011501_29620</name>
</gene>
<keyword evidence="8 13" id="KW-0732">Signal</keyword>
<dbReference type="EMBL" id="BNAH01000013">
    <property type="protein sequence ID" value="GHE98168.1"/>
    <property type="molecule type" value="Genomic_DNA"/>
</dbReference>
<dbReference type="PROSITE" id="PS00744">
    <property type="entry name" value="BETA_LACTAMASE_B_2"/>
    <property type="match status" value="1"/>
</dbReference>
<evidence type="ECO:0000256" key="7">
    <source>
        <dbReference type="ARBA" id="ARBA00022723"/>
    </source>
</evidence>
<dbReference type="SUPFAM" id="SSF56281">
    <property type="entry name" value="Metallo-hydrolase/oxidoreductase"/>
    <property type="match status" value="1"/>
</dbReference>
<comment type="caution">
    <text evidence="15">The sequence shown here is derived from an EMBL/GenBank/DDBJ whole genome shotgun (WGS) entry which is preliminary data.</text>
</comment>
<feature type="chain" id="PRO_5047442930" description="beta-lactamase" evidence="13">
    <location>
        <begin position="18"/>
        <end position="249"/>
    </location>
</feature>
<evidence type="ECO:0000256" key="3">
    <source>
        <dbReference type="ARBA" id="ARBA00004418"/>
    </source>
</evidence>
<proteinExistence type="inferred from homology"/>
<accession>A0ABQ3J1Q0</accession>
<dbReference type="InterPro" id="IPR001279">
    <property type="entry name" value="Metallo-B-lactamas"/>
</dbReference>
<dbReference type="InterPro" id="IPR036866">
    <property type="entry name" value="RibonucZ/Hydroxyglut_hydro"/>
</dbReference>
<comment type="subunit">
    <text evidence="5">Monomer.</text>
</comment>
<evidence type="ECO:0000256" key="2">
    <source>
        <dbReference type="ARBA" id="ARBA00001947"/>
    </source>
</evidence>
<dbReference type="CDD" id="cd16301">
    <property type="entry name" value="IMP_DIM-like_MBL-B1"/>
    <property type="match status" value="1"/>
</dbReference>
<feature type="signal peptide" evidence="13">
    <location>
        <begin position="1"/>
        <end position="17"/>
    </location>
</feature>
<evidence type="ECO:0000313" key="15">
    <source>
        <dbReference type="EMBL" id="GHE98168.1"/>
    </source>
</evidence>
<evidence type="ECO:0000256" key="1">
    <source>
        <dbReference type="ARBA" id="ARBA00001526"/>
    </source>
</evidence>
<protein>
    <recommendedName>
        <fullName evidence="6">beta-lactamase</fullName>
        <ecNumber evidence="6">3.5.2.6</ecNumber>
    </recommendedName>
</protein>
<evidence type="ECO:0000313" key="16">
    <source>
        <dbReference type="Proteomes" id="UP000626370"/>
    </source>
</evidence>
<dbReference type="InterPro" id="IPR058199">
    <property type="entry name" value="BlaB//VIM/IMP-1"/>
</dbReference>
<dbReference type="NCBIfam" id="NF033088">
    <property type="entry name" value="bla_subclass_B1"/>
    <property type="match status" value="1"/>
</dbReference>
<dbReference type="SMART" id="SM00849">
    <property type="entry name" value="Lactamase_B"/>
    <property type="match status" value="1"/>
</dbReference>
<evidence type="ECO:0000256" key="4">
    <source>
        <dbReference type="ARBA" id="ARBA00005250"/>
    </source>
</evidence>
<dbReference type="PANTHER" id="PTHR42951:SF4">
    <property type="entry name" value="ACYL-COENZYME A THIOESTERASE MBLAC2"/>
    <property type="match status" value="1"/>
</dbReference>
<evidence type="ECO:0000256" key="11">
    <source>
        <dbReference type="ARBA" id="ARBA00022833"/>
    </source>
</evidence>
<keyword evidence="10" id="KW-0378">Hydrolase</keyword>
<dbReference type="EC" id="3.5.2.6" evidence="6"/>
<comment type="subcellular location">
    <subcellularLocation>
        <location evidence="3">Periplasm</location>
    </subcellularLocation>
</comment>
<dbReference type="InterPro" id="IPR001018">
    <property type="entry name" value="Beta-lactamase_class-B_CS"/>
</dbReference>
<keyword evidence="11" id="KW-0862">Zinc</keyword>
<evidence type="ECO:0000256" key="13">
    <source>
        <dbReference type="SAM" id="SignalP"/>
    </source>
</evidence>
<evidence type="ECO:0000256" key="9">
    <source>
        <dbReference type="ARBA" id="ARBA00022764"/>
    </source>
</evidence>
<keyword evidence="12" id="KW-0046">Antibiotic resistance</keyword>
<reference evidence="16" key="1">
    <citation type="journal article" date="2019" name="Int. J. Syst. Evol. Microbiol.">
        <title>The Global Catalogue of Microorganisms (GCM) 10K type strain sequencing project: providing services to taxonomists for standard genome sequencing and annotation.</title>
        <authorList>
            <consortium name="The Broad Institute Genomics Platform"/>
            <consortium name="The Broad Institute Genome Sequencing Center for Infectious Disease"/>
            <person name="Wu L."/>
            <person name="Ma J."/>
        </authorList>
    </citation>
    <scope>NUCLEOTIDE SEQUENCE [LARGE SCALE GENOMIC DNA]</scope>
    <source>
        <strain evidence="16">CGMCC 1.15922</strain>
    </source>
</reference>
<keyword evidence="16" id="KW-1185">Reference proteome</keyword>
<evidence type="ECO:0000256" key="10">
    <source>
        <dbReference type="ARBA" id="ARBA00022801"/>
    </source>
</evidence>
<evidence type="ECO:0000259" key="14">
    <source>
        <dbReference type="SMART" id="SM00849"/>
    </source>
</evidence>
<keyword evidence="7" id="KW-0479">Metal-binding</keyword>
<organism evidence="15 16">
    <name type="scientific">Thalassotalea profundi</name>
    <dbReference type="NCBI Taxonomy" id="2036687"/>
    <lineage>
        <taxon>Bacteria</taxon>
        <taxon>Pseudomonadati</taxon>
        <taxon>Pseudomonadota</taxon>
        <taxon>Gammaproteobacteria</taxon>
        <taxon>Alteromonadales</taxon>
        <taxon>Colwelliaceae</taxon>
        <taxon>Thalassotalea</taxon>
    </lineage>
</organism>
<dbReference type="InterPro" id="IPR050855">
    <property type="entry name" value="NDM-1-like"/>
</dbReference>
<sequence length="249" mass="27579">MKYIIFLFSVITFISLANEKIPQTNVTQLDVPQLKIVEISNDVYQHISYKHVKPWGMVAASGLVVIDGNDAYIIDTPWSLADTQQLIKWIKSKGLKLKASVVTHFHEDASAGIPILNRSKIKTYALSLTNELLALNNKEQSSDEIISDNYVLVPNTIEIFYPGAGHSHDNIVVWLPKSKVLFGGCFVKSIESKNLGNTADASISSWPKSIEKVISQYPDINIVVPGHGKIGDINLLKHTALLARDKSML</sequence>
<dbReference type="RefSeq" id="WP_189379033.1">
    <property type="nucleotide sequence ID" value="NZ_BNAH01000013.1"/>
</dbReference>